<dbReference type="InterPro" id="IPR011006">
    <property type="entry name" value="CheY-like_superfamily"/>
</dbReference>
<feature type="domain" description="Response regulatory" evidence="2">
    <location>
        <begin position="1"/>
        <end position="107"/>
    </location>
</feature>
<dbReference type="GO" id="GO:0000160">
    <property type="term" value="P:phosphorelay signal transduction system"/>
    <property type="evidence" value="ECO:0007669"/>
    <property type="project" value="InterPro"/>
</dbReference>
<dbReference type="PROSITE" id="PS50110">
    <property type="entry name" value="RESPONSE_REGULATORY"/>
    <property type="match status" value="1"/>
</dbReference>
<dbReference type="Proteomes" id="UP000250166">
    <property type="component" value="Unassembled WGS sequence"/>
</dbReference>
<dbReference type="Gene3D" id="3.40.50.2300">
    <property type="match status" value="1"/>
</dbReference>
<sequence>MKLLILENETYLAQSIAGKLSDVGYECTISQTIPNKQVDYETILISSNIYDAYCEQFIKNHSDSIIIMMISYISDDTVSKPILAGAKDYVLKPFMIDELVRKITHYHNYHLTKKTLDFFNSYFDFVQNALNIPAPLPYNPPFIIQSTSQRSADIYAMKYAKEKNILLDFVTLKSINYKNIFKNPPPKNKIYYITNLEDLKKQDKKEFLELASKYPLIISFISTDKISFPQVIDISDIPNTQELGGEIMSVKDYVKTIITKFENRYPDIELARKLGMSRKSLWEKRKKYGILRKK</sequence>
<reference evidence="3 4" key="1">
    <citation type="submission" date="2018-06" db="EMBL/GenBank/DDBJ databases">
        <authorList>
            <consortium name="Pathogen Informatics"/>
            <person name="Doyle S."/>
        </authorList>
    </citation>
    <scope>NUCLEOTIDE SEQUENCE [LARGE SCALE GENOMIC DNA]</scope>
    <source>
        <strain evidence="3 4">NCTC13102</strain>
    </source>
</reference>
<dbReference type="RefSeq" id="WP_023949144.1">
    <property type="nucleotide sequence ID" value="NZ_JAERIV010000003.1"/>
</dbReference>
<dbReference type="InterPro" id="IPR001789">
    <property type="entry name" value="Sig_transdc_resp-reg_receiver"/>
</dbReference>
<evidence type="ECO:0000313" key="4">
    <source>
        <dbReference type="Proteomes" id="UP000250166"/>
    </source>
</evidence>
<dbReference type="SUPFAM" id="SSF52172">
    <property type="entry name" value="CheY-like"/>
    <property type="match status" value="1"/>
</dbReference>
<evidence type="ECO:0000259" key="2">
    <source>
        <dbReference type="PROSITE" id="PS50110"/>
    </source>
</evidence>
<dbReference type="EMBL" id="UAWL01000006">
    <property type="protein sequence ID" value="SQB98631.1"/>
    <property type="molecule type" value="Genomic_DNA"/>
</dbReference>
<organism evidence="3 4">
    <name type="scientific">Helicobacter fennelliae</name>
    <dbReference type="NCBI Taxonomy" id="215"/>
    <lineage>
        <taxon>Bacteria</taxon>
        <taxon>Pseudomonadati</taxon>
        <taxon>Campylobacterota</taxon>
        <taxon>Epsilonproteobacteria</taxon>
        <taxon>Campylobacterales</taxon>
        <taxon>Helicobacteraceae</taxon>
        <taxon>Helicobacter</taxon>
    </lineage>
</organism>
<comment type="caution">
    <text evidence="1">Lacks conserved residue(s) required for the propagation of feature annotation.</text>
</comment>
<gene>
    <name evidence="3" type="ORF">NCTC13102_01095</name>
</gene>
<dbReference type="InterPro" id="IPR014483">
    <property type="entry name" value="Sig_transdc_resp-reg_prd"/>
</dbReference>
<dbReference type="PIRSF" id="PIRSF016788">
    <property type="entry name" value="RR_Fis"/>
    <property type="match status" value="1"/>
</dbReference>
<protein>
    <submittedName>
        <fullName evidence="3">Two component system response regulator</fullName>
    </submittedName>
</protein>
<evidence type="ECO:0000256" key="1">
    <source>
        <dbReference type="PROSITE-ProRule" id="PRU00169"/>
    </source>
</evidence>
<evidence type="ECO:0000313" key="3">
    <source>
        <dbReference type="EMBL" id="SQB98631.1"/>
    </source>
</evidence>
<proteinExistence type="predicted"/>
<name>A0A2X3BCP6_9HELI</name>
<dbReference type="AlphaFoldDB" id="A0A2X3BCP6"/>
<accession>A0A2X3BCP6</accession>